<keyword evidence="3" id="KW-0645">Protease</keyword>
<evidence type="ECO:0000313" key="18">
    <source>
        <dbReference type="EMBL" id="MBP1044923.1"/>
    </source>
</evidence>
<dbReference type="Pfam" id="PF00912">
    <property type="entry name" value="Transgly"/>
    <property type="match status" value="1"/>
</dbReference>
<evidence type="ECO:0000256" key="7">
    <source>
        <dbReference type="ARBA" id="ARBA00022960"/>
    </source>
</evidence>
<comment type="catalytic activity">
    <reaction evidence="14">
        <text>[GlcNAc-(1-&gt;4)-Mur2Ac(oyl-L-Ala-gamma-D-Glu-L-Lys-D-Ala-D-Ala)](n)-di-trans,octa-cis-undecaprenyl diphosphate + beta-D-GlcNAc-(1-&gt;4)-Mur2Ac(oyl-L-Ala-gamma-D-Glu-L-Lys-D-Ala-D-Ala)-di-trans,octa-cis-undecaprenyl diphosphate = [GlcNAc-(1-&gt;4)-Mur2Ac(oyl-L-Ala-gamma-D-Glu-L-Lys-D-Ala-D-Ala)](n+1)-di-trans,octa-cis-undecaprenyl diphosphate + di-trans,octa-cis-undecaprenyl diphosphate + H(+)</text>
        <dbReference type="Rhea" id="RHEA:23708"/>
        <dbReference type="Rhea" id="RHEA-COMP:9602"/>
        <dbReference type="Rhea" id="RHEA-COMP:9603"/>
        <dbReference type="ChEBI" id="CHEBI:15378"/>
        <dbReference type="ChEBI" id="CHEBI:58405"/>
        <dbReference type="ChEBI" id="CHEBI:60033"/>
        <dbReference type="ChEBI" id="CHEBI:78435"/>
        <dbReference type="EC" id="2.4.99.28"/>
    </reaction>
</comment>
<evidence type="ECO:0000256" key="8">
    <source>
        <dbReference type="ARBA" id="ARBA00022984"/>
    </source>
</evidence>
<evidence type="ECO:0000259" key="17">
    <source>
        <dbReference type="Pfam" id="PF00912"/>
    </source>
</evidence>
<evidence type="ECO:0000256" key="1">
    <source>
        <dbReference type="ARBA" id="ARBA00022475"/>
    </source>
</evidence>
<dbReference type="InterPro" id="IPR001264">
    <property type="entry name" value="Glyco_trans_51"/>
</dbReference>
<keyword evidence="1" id="KW-1003">Cell membrane</keyword>
<evidence type="ECO:0000313" key="19">
    <source>
        <dbReference type="Proteomes" id="UP000673375"/>
    </source>
</evidence>
<feature type="transmembrane region" description="Helical" evidence="16">
    <location>
        <begin position="37"/>
        <end position="61"/>
    </location>
</feature>
<name>A0ABS4CEV2_9ENTE</name>
<comment type="caution">
    <text evidence="18">The sequence shown here is derived from an EMBL/GenBank/DDBJ whole genome shotgun (WGS) entry which is preliminary data.</text>
</comment>
<evidence type="ECO:0000256" key="2">
    <source>
        <dbReference type="ARBA" id="ARBA00022645"/>
    </source>
</evidence>
<keyword evidence="10 16" id="KW-0472">Membrane</keyword>
<dbReference type="InterPro" id="IPR012338">
    <property type="entry name" value="Beta-lactam/transpept-like"/>
</dbReference>
<feature type="domain" description="Glycosyl transferase family 51" evidence="17">
    <location>
        <begin position="93"/>
        <end position="267"/>
    </location>
</feature>
<dbReference type="SUPFAM" id="SSF53955">
    <property type="entry name" value="Lysozyme-like"/>
    <property type="match status" value="1"/>
</dbReference>
<gene>
    <name evidence="18" type="ORF">I6N96_01425</name>
</gene>
<accession>A0ABS4CEV2</accession>
<evidence type="ECO:0000256" key="3">
    <source>
        <dbReference type="ARBA" id="ARBA00022670"/>
    </source>
</evidence>
<evidence type="ECO:0000256" key="13">
    <source>
        <dbReference type="ARBA" id="ARBA00034000"/>
    </source>
</evidence>
<keyword evidence="19" id="KW-1185">Reference proteome</keyword>
<keyword evidence="11" id="KW-0511">Multifunctional enzyme</keyword>
<keyword evidence="6 16" id="KW-0812">Transmembrane</keyword>
<keyword evidence="12" id="KW-0961">Cell wall biogenesis/degradation</keyword>
<dbReference type="Gene3D" id="3.40.50.12800">
    <property type="match status" value="1"/>
</dbReference>
<evidence type="ECO:0000256" key="6">
    <source>
        <dbReference type="ARBA" id="ARBA00022692"/>
    </source>
</evidence>
<protein>
    <submittedName>
        <fullName evidence="18">Penicillin-binding protein</fullName>
    </submittedName>
</protein>
<keyword evidence="8" id="KW-0573">Peptidoglycan synthesis</keyword>
<keyword evidence="2" id="KW-0378">Hydrolase</keyword>
<proteinExistence type="predicted"/>
<evidence type="ECO:0000256" key="4">
    <source>
        <dbReference type="ARBA" id="ARBA00022676"/>
    </source>
</evidence>
<keyword evidence="2" id="KW-0121">Carboxypeptidase</keyword>
<dbReference type="Gene3D" id="3.40.710.10">
    <property type="entry name" value="DD-peptidase/beta-lactamase superfamily"/>
    <property type="match status" value="1"/>
</dbReference>
<keyword evidence="9 16" id="KW-1133">Transmembrane helix</keyword>
<reference evidence="18 19" key="1">
    <citation type="submission" date="2020-12" db="EMBL/GenBank/DDBJ databases">
        <title>Vagococcus allomyrinae sp. nov. and Enterococcus lavae sp. nov., isolated from the larvae of Allomyrina dichotoma.</title>
        <authorList>
            <person name="Lee S.D."/>
        </authorList>
    </citation>
    <scope>NUCLEOTIDE SEQUENCE [LARGE SCALE GENOMIC DNA]</scope>
    <source>
        <strain evidence="18 19">BWM-S5</strain>
    </source>
</reference>
<evidence type="ECO:0000256" key="11">
    <source>
        <dbReference type="ARBA" id="ARBA00023268"/>
    </source>
</evidence>
<dbReference type="Gene3D" id="1.10.3810.10">
    <property type="entry name" value="Biosynthetic peptidoglycan transglycosylase-like"/>
    <property type="match status" value="1"/>
</dbReference>
<comment type="catalytic activity">
    <reaction evidence="13">
        <text>Preferential cleavage: (Ac)2-L-Lys-D-Ala-|-D-Ala. Also transpeptidation of peptidyl-alanyl moieties that are N-acyl substituents of D-alanine.</text>
        <dbReference type="EC" id="3.4.16.4"/>
    </reaction>
</comment>
<evidence type="ECO:0000256" key="10">
    <source>
        <dbReference type="ARBA" id="ARBA00023136"/>
    </source>
</evidence>
<evidence type="ECO:0000256" key="16">
    <source>
        <dbReference type="SAM" id="Phobius"/>
    </source>
</evidence>
<dbReference type="EMBL" id="JAEDXU010000001">
    <property type="protein sequence ID" value="MBP1044923.1"/>
    <property type="molecule type" value="Genomic_DNA"/>
</dbReference>
<keyword evidence="4" id="KW-0328">Glycosyltransferase</keyword>
<sequence length="855" mass="93689">MDNQQNSNQKKQDSHKLLNKKTTVLTLNVIVRVLKSLVLFAVIALILGGSLGLGVGMGYFASLVEGTDPPTKEELEREISDITEVSKMTYADGSTISAVKSDLIRTRVDGEHISQLLKNAVIATEDEYFEEHDGVVPKALIRALLSDVGGIGGSSGGSTLTQQLVKQQILTDETTFKRKANEILLALRIENYFSKDEILTTYLNVSPFGRNNKGENIAGVEEAAKGLFGKSANDLTLPQAAFIAGLPQSPIVYTPYLNTGELKEDISAGLKRKDDVLFNMYREKLITKEEYEAAKSYDLAQDFLPTEQANTTTEGFLYYTVLNQAVDVIMDMNIEKAGVNKAELDQVGLDQYEEQARRQIENRGYTIESTIDPTVYNTMQEAVANYGYLLDDGYAAASVETGNILMDNRTGKIIGFVAGRNYDINQNNHAFDTERQVGSTIKPISVYGPAIDQGMIGSESRLANYPTKYKTNEPLGNATNDGTNTFDTVRTSLEWSYNIPVYHLNEAMKEQMGDANFSYNNYLSKMNYPADDGWSYESAPLGSVETSVYTQTNGFQALANGGVYQKGYMIEKITDNDGNVIYQHQEAPVQVYSTATASIMNDLMRSVLDSKITTPFKDVIAGLNPQLASVDFVGKTGTTTDYRDAWLVVSTPSLTISSWSGYDENSVMSSNSGIQNSTYLAYLTSAIYTVRPDLFNAEERFTLSDDVIQASVSKLTGDKEGSFTFNNIRYSISSGTVVSYFAKNGPADSQYKFGYGGTDATYQSYWSKYLSTNKTSDSSGSSASENTNTDANSNSNTGNVGGNANNDNNSDTDNNIDETPSEDNNSNDTDNNNDNNSDNQEETPPQGNIEPVPSE</sequence>
<evidence type="ECO:0000256" key="14">
    <source>
        <dbReference type="ARBA" id="ARBA00049902"/>
    </source>
</evidence>
<dbReference type="InterPro" id="IPR050396">
    <property type="entry name" value="Glycosyltr_51/Transpeptidase"/>
</dbReference>
<dbReference type="PANTHER" id="PTHR32282:SF32">
    <property type="entry name" value="PENICILLIN-BINDING PROTEIN 2A"/>
    <property type="match status" value="1"/>
</dbReference>
<dbReference type="SUPFAM" id="SSF56601">
    <property type="entry name" value="beta-lactamase/transpeptidase-like"/>
    <property type="match status" value="1"/>
</dbReference>
<dbReference type="PANTHER" id="PTHR32282">
    <property type="entry name" value="BINDING PROTEIN TRANSPEPTIDASE, PUTATIVE-RELATED"/>
    <property type="match status" value="1"/>
</dbReference>
<dbReference type="InterPro" id="IPR036950">
    <property type="entry name" value="PBP_transglycosylase"/>
</dbReference>
<feature type="region of interest" description="Disordered" evidence="15">
    <location>
        <begin position="773"/>
        <end position="855"/>
    </location>
</feature>
<keyword evidence="5" id="KW-0808">Transferase</keyword>
<dbReference type="RefSeq" id="WP_209555716.1">
    <property type="nucleotide sequence ID" value="NZ_JAEDXU010000001.1"/>
</dbReference>
<evidence type="ECO:0000256" key="5">
    <source>
        <dbReference type="ARBA" id="ARBA00022679"/>
    </source>
</evidence>
<organism evidence="18 19">
    <name type="scientific">Enterococcus larvae</name>
    <dbReference type="NCBI Taxonomy" id="2794352"/>
    <lineage>
        <taxon>Bacteria</taxon>
        <taxon>Bacillati</taxon>
        <taxon>Bacillota</taxon>
        <taxon>Bacilli</taxon>
        <taxon>Lactobacillales</taxon>
        <taxon>Enterococcaceae</taxon>
        <taxon>Enterococcus</taxon>
    </lineage>
</organism>
<evidence type="ECO:0000256" key="15">
    <source>
        <dbReference type="SAM" id="MobiDB-lite"/>
    </source>
</evidence>
<evidence type="ECO:0000256" key="12">
    <source>
        <dbReference type="ARBA" id="ARBA00023316"/>
    </source>
</evidence>
<evidence type="ECO:0000256" key="9">
    <source>
        <dbReference type="ARBA" id="ARBA00022989"/>
    </source>
</evidence>
<keyword evidence="7" id="KW-0133">Cell shape</keyword>
<feature type="compositionally biased region" description="Low complexity" evidence="15">
    <location>
        <begin position="773"/>
        <end position="813"/>
    </location>
</feature>
<dbReference type="InterPro" id="IPR023346">
    <property type="entry name" value="Lysozyme-like_dom_sf"/>
</dbReference>
<feature type="compositionally biased region" description="Low complexity" evidence="15">
    <location>
        <begin position="823"/>
        <end position="838"/>
    </location>
</feature>
<dbReference type="Proteomes" id="UP000673375">
    <property type="component" value="Unassembled WGS sequence"/>
</dbReference>